<evidence type="ECO:0000256" key="3">
    <source>
        <dbReference type="ARBA" id="ARBA00023163"/>
    </source>
</evidence>
<dbReference type="InterPro" id="IPR020449">
    <property type="entry name" value="Tscrpt_reg_AraC-type_HTH"/>
</dbReference>
<dbReference type="InterPro" id="IPR009057">
    <property type="entry name" value="Homeodomain-like_sf"/>
</dbReference>
<dbReference type="Gene3D" id="1.10.10.60">
    <property type="entry name" value="Homeodomain-like"/>
    <property type="match status" value="1"/>
</dbReference>
<dbReference type="PANTHER" id="PTHR43280">
    <property type="entry name" value="ARAC-FAMILY TRANSCRIPTIONAL REGULATOR"/>
    <property type="match status" value="1"/>
</dbReference>
<dbReference type="OrthoDB" id="1007667at2"/>
<keyword evidence="3" id="KW-0804">Transcription</keyword>
<evidence type="ECO:0000259" key="4">
    <source>
        <dbReference type="PROSITE" id="PS01124"/>
    </source>
</evidence>
<dbReference type="InterPro" id="IPR018060">
    <property type="entry name" value="HTH_AraC"/>
</dbReference>
<dbReference type="SMART" id="SM00342">
    <property type="entry name" value="HTH_ARAC"/>
    <property type="match status" value="1"/>
</dbReference>
<dbReference type="GO" id="GO:0043565">
    <property type="term" value="F:sequence-specific DNA binding"/>
    <property type="evidence" value="ECO:0007669"/>
    <property type="project" value="InterPro"/>
</dbReference>
<evidence type="ECO:0000313" key="5">
    <source>
        <dbReference type="EMBL" id="PSL35529.1"/>
    </source>
</evidence>
<proteinExistence type="predicted"/>
<name>A0A2P8GNI5_9BACT</name>
<feature type="domain" description="HTH araC/xylS-type" evidence="4">
    <location>
        <begin position="210"/>
        <end position="308"/>
    </location>
</feature>
<evidence type="ECO:0000256" key="1">
    <source>
        <dbReference type="ARBA" id="ARBA00023015"/>
    </source>
</evidence>
<protein>
    <submittedName>
        <fullName evidence="5">AraC-like DNA-binding protein</fullName>
    </submittedName>
</protein>
<dbReference type="PROSITE" id="PS01124">
    <property type="entry name" value="HTH_ARAC_FAMILY_2"/>
    <property type="match status" value="1"/>
</dbReference>
<keyword evidence="1" id="KW-0805">Transcription regulation</keyword>
<dbReference type="Proteomes" id="UP000240978">
    <property type="component" value="Unassembled WGS sequence"/>
</dbReference>
<dbReference type="EMBL" id="PYGK01000001">
    <property type="protein sequence ID" value="PSL35529.1"/>
    <property type="molecule type" value="Genomic_DNA"/>
</dbReference>
<dbReference type="SUPFAM" id="SSF46689">
    <property type="entry name" value="Homeodomain-like"/>
    <property type="match status" value="1"/>
</dbReference>
<dbReference type="RefSeq" id="WP_106600115.1">
    <property type="nucleotide sequence ID" value="NZ_PYGK01000001.1"/>
</dbReference>
<evidence type="ECO:0000256" key="2">
    <source>
        <dbReference type="ARBA" id="ARBA00023125"/>
    </source>
</evidence>
<gene>
    <name evidence="5" type="ORF">CLV42_101289</name>
</gene>
<dbReference type="GO" id="GO:0003700">
    <property type="term" value="F:DNA-binding transcription factor activity"/>
    <property type="evidence" value="ECO:0007669"/>
    <property type="project" value="InterPro"/>
</dbReference>
<keyword evidence="2 5" id="KW-0238">DNA-binding</keyword>
<reference evidence="5 6" key="1">
    <citation type="submission" date="2018-03" db="EMBL/GenBank/DDBJ databases">
        <title>Genomic Encyclopedia of Archaeal and Bacterial Type Strains, Phase II (KMG-II): from individual species to whole genera.</title>
        <authorList>
            <person name="Goeker M."/>
        </authorList>
    </citation>
    <scope>NUCLEOTIDE SEQUENCE [LARGE SCALE GENOMIC DNA]</scope>
    <source>
        <strain evidence="5 6">DSM 18107</strain>
    </source>
</reference>
<accession>A0A2P8GNI5</accession>
<dbReference type="AlphaFoldDB" id="A0A2P8GNI5"/>
<evidence type="ECO:0000313" key="6">
    <source>
        <dbReference type="Proteomes" id="UP000240978"/>
    </source>
</evidence>
<keyword evidence="6" id="KW-1185">Reference proteome</keyword>
<dbReference type="PRINTS" id="PR00032">
    <property type="entry name" value="HTHARAC"/>
</dbReference>
<sequence>MKLPGKIPTHQLSSQHAALHRDNTRTSLFGYHQLASNKRLSGFEIYSTEGMIPDYGPAKSGFYRFGILTQGSLHVQLGLEHFDISGCAVNFSIPGQIHAKSNVSPDVFGYYLLFEDSFIKDLIPQNNLGQEFPFLNYAGQQIFSCNQPEIDELIALALKIDLELQEISAGRETAIKMYLYLMLLTAKRSYERQHLTAPPANPGSTSHLVTQFYKLVGEHFLSLRQVADYAKLLHVTANHLNRIVKSVSTRTASDAISEMLAQEAKVLLRSTPLSAAEIAYQLNFSEPAAFSRFFKKSTGLTPLEYRQQENKNAFAAFGQ</sequence>
<comment type="caution">
    <text evidence="5">The sequence shown here is derived from an EMBL/GenBank/DDBJ whole genome shotgun (WGS) entry which is preliminary data.</text>
</comment>
<dbReference type="PANTHER" id="PTHR43280:SF32">
    <property type="entry name" value="TRANSCRIPTIONAL REGULATORY PROTEIN"/>
    <property type="match status" value="1"/>
</dbReference>
<organism evidence="5 6">
    <name type="scientific">Chitinophaga ginsengisoli</name>
    <dbReference type="NCBI Taxonomy" id="363837"/>
    <lineage>
        <taxon>Bacteria</taxon>
        <taxon>Pseudomonadati</taxon>
        <taxon>Bacteroidota</taxon>
        <taxon>Chitinophagia</taxon>
        <taxon>Chitinophagales</taxon>
        <taxon>Chitinophagaceae</taxon>
        <taxon>Chitinophaga</taxon>
    </lineage>
</organism>
<dbReference type="Pfam" id="PF12833">
    <property type="entry name" value="HTH_18"/>
    <property type="match status" value="1"/>
</dbReference>